<dbReference type="InterPro" id="IPR036259">
    <property type="entry name" value="MFS_trans_sf"/>
</dbReference>
<keyword evidence="4 7" id="KW-0812">Transmembrane</keyword>
<feature type="transmembrane region" description="Helical" evidence="7">
    <location>
        <begin position="132"/>
        <end position="153"/>
    </location>
</feature>
<dbReference type="OrthoDB" id="9783013at2"/>
<keyword evidence="10" id="KW-1185">Reference proteome</keyword>
<evidence type="ECO:0000313" key="9">
    <source>
        <dbReference type="EMBL" id="PWS30625.1"/>
    </source>
</evidence>
<organism evidence="9 10">
    <name type="scientific">Pedobacter paludis</name>
    <dbReference type="NCBI Taxonomy" id="2203212"/>
    <lineage>
        <taxon>Bacteria</taxon>
        <taxon>Pseudomonadati</taxon>
        <taxon>Bacteroidota</taxon>
        <taxon>Sphingobacteriia</taxon>
        <taxon>Sphingobacteriales</taxon>
        <taxon>Sphingobacteriaceae</taxon>
        <taxon>Pedobacter</taxon>
    </lineage>
</organism>
<evidence type="ECO:0000256" key="7">
    <source>
        <dbReference type="SAM" id="Phobius"/>
    </source>
</evidence>
<feature type="transmembrane region" description="Helical" evidence="7">
    <location>
        <begin position="76"/>
        <end position="94"/>
    </location>
</feature>
<dbReference type="AlphaFoldDB" id="A0A317EVS9"/>
<feature type="transmembrane region" description="Helical" evidence="7">
    <location>
        <begin position="211"/>
        <end position="229"/>
    </location>
</feature>
<dbReference type="InterPro" id="IPR004740">
    <property type="entry name" value="Nuc_H_symport"/>
</dbReference>
<evidence type="ECO:0000313" key="10">
    <source>
        <dbReference type="Proteomes" id="UP000245391"/>
    </source>
</evidence>
<dbReference type="PROSITE" id="PS50850">
    <property type="entry name" value="MFS"/>
    <property type="match status" value="1"/>
</dbReference>
<evidence type="ECO:0000256" key="1">
    <source>
        <dbReference type="ARBA" id="ARBA00004651"/>
    </source>
</evidence>
<name>A0A317EVS9_9SPHI</name>
<dbReference type="Gene3D" id="1.20.1250.20">
    <property type="entry name" value="MFS general substrate transporter like domains"/>
    <property type="match status" value="2"/>
</dbReference>
<gene>
    <name evidence="9" type="ORF">DF947_16990</name>
</gene>
<dbReference type="CDD" id="cd06177">
    <property type="entry name" value="MFS_NHS"/>
    <property type="match status" value="1"/>
</dbReference>
<feature type="transmembrane region" description="Helical" evidence="7">
    <location>
        <begin position="44"/>
        <end position="64"/>
    </location>
</feature>
<dbReference type="Proteomes" id="UP000245391">
    <property type="component" value="Unassembled WGS sequence"/>
</dbReference>
<proteinExistence type="predicted"/>
<dbReference type="GO" id="GO:0015212">
    <property type="term" value="F:cytidine transmembrane transporter activity"/>
    <property type="evidence" value="ECO:0007669"/>
    <property type="project" value="TreeGrafter"/>
</dbReference>
<dbReference type="Pfam" id="PF03825">
    <property type="entry name" value="Nuc_H_symport"/>
    <property type="match status" value="1"/>
</dbReference>
<feature type="transmembrane region" description="Helical" evidence="7">
    <location>
        <begin position="100"/>
        <end position="120"/>
    </location>
</feature>
<dbReference type="GO" id="GO:0015213">
    <property type="term" value="F:uridine transmembrane transporter activity"/>
    <property type="evidence" value="ECO:0007669"/>
    <property type="project" value="TreeGrafter"/>
</dbReference>
<dbReference type="InterPro" id="IPR020846">
    <property type="entry name" value="MFS_dom"/>
</dbReference>
<sequence>MNTTTRFKLSTMMFLEFFIWGAWFVTMGTFLGKNLLSNDVQIGSAYSTQSLGAIIAPFIIGLIADKFFSAQKVLGVLHLVGGVLLWIAGTSLNFDAFFPFILGYMIAFMPTLALVNSISFKQLKDPGKEFPSIRVFGTIGWIIAGLIIGWLNWEQSGNLILTFKTASIASIALGIFSFFLPNTPPIKKGEKTSIGDILGLDAIGLLKNKSYLLFFIASVAICVPLAFYYNFTNPFLNEVGMKKAAGVQSLGQVSETLFMLLMPLFFARLGVKKMLAIGMIAWVVRYLFFAFGNAESNYWMLIGGIVLHGICYDFFFVTGQIYTDRLAGEKFKSAAQGFITLATYGVGMLIGSIISGMVVNKYSISGTHNWYAIWLIPAAIAGAVAILFILFFKDNNKTKTEIEANTL</sequence>
<feature type="transmembrane region" description="Helical" evidence="7">
    <location>
        <begin position="159"/>
        <end position="180"/>
    </location>
</feature>
<evidence type="ECO:0000256" key="3">
    <source>
        <dbReference type="ARBA" id="ARBA00022475"/>
    </source>
</evidence>
<dbReference type="RefSeq" id="WP_109931243.1">
    <property type="nucleotide sequence ID" value="NZ_QGNY01000006.1"/>
</dbReference>
<feature type="transmembrane region" description="Helical" evidence="7">
    <location>
        <begin position="274"/>
        <end position="292"/>
    </location>
</feature>
<dbReference type="PANTHER" id="PTHR23522">
    <property type="entry name" value="BLL5896 PROTEIN"/>
    <property type="match status" value="1"/>
</dbReference>
<comment type="caution">
    <text evidence="9">The sequence shown here is derived from an EMBL/GenBank/DDBJ whole genome shotgun (WGS) entry which is preliminary data.</text>
</comment>
<feature type="domain" description="Major facilitator superfamily (MFS) profile" evidence="8">
    <location>
        <begin position="203"/>
        <end position="407"/>
    </location>
</feature>
<evidence type="ECO:0000256" key="6">
    <source>
        <dbReference type="ARBA" id="ARBA00023136"/>
    </source>
</evidence>
<keyword evidence="6 7" id="KW-0472">Membrane</keyword>
<evidence type="ECO:0000259" key="8">
    <source>
        <dbReference type="PROSITE" id="PS50850"/>
    </source>
</evidence>
<evidence type="ECO:0000256" key="5">
    <source>
        <dbReference type="ARBA" id="ARBA00022989"/>
    </source>
</evidence>
<dbReference type="SUPFAM" id="SSF103473">
    <property type="entry name" value="MFS general substrate transporter"/>
    <property type="match status" value="1"/>
</dbReference>
<feature type="transmembrane region" description="Helical" evidence="7">
    <location>
        <begin position="298"/>
        <end position="317"/>
    </location>
</feature>
<keyword evidence="3" id="KW-1003">Cell membrane</keyword>
<feature type="transmembrane region" description="Helical" evidence="7">
    <location>
        <begin position="249"/>
        <end position="267"/>
    </location>
</feature>
<feature type="transmembrane region" description="Helical" evidence="7">
    <location>
        <begin position="371"/>
        <end position="392"/>
    </location>
</feature>
<protein>
    <submittedName>
        <fullName evidence="9">MFS transporter</fullName>
    </submittedName>
</protein>
<dbReference type="PANTHER" id="PTHR23522:SF4">
    <property type="entry name" value="NUCLEOSIDE PERMEASE NUPG-RELATED"/>
    <property type="match status" value="1"/>
</dbReference>
<accession>A0A317EVS9</accession>
<keyword evidence="5 7" id="KW-1133">Transmembrane helix</keyword>
<feature type="transmembrane region" description="Helical" evidence="7">
    <location>
        <begin position="338"/>
        <end position="359"/>
    </location>
</feature>
<evidence type="ECO:0000256" key="2">
    <source>
        <dbReference type="ARBA" id="ARBA00022448"/>
    </source>
</evidence>
<reference evidence="10" key="1">
    <citation type="submission" date="2018-05" db="EMBL/GenBank/DDBJ databases">
        <title>Pedobacter paludis sp. nov., isolated from wetland soil.</title>
        <authorList>
            <person name="Zhang Y."/>
        </authorList>
    </citation>
    <scope>NUCLEOTIDE SEQUENCE [LARGE SCALE GENOMIC DNA]</scope>
    <source>
        <strain evidence="10">R-8</strain>
    </source>
</reference>
<keyword evidence="2" id="KW-0813">Transport</keyword>
<comment type="subcellular location">
    <subcellularLocation>
        <location evidence="1">Cell membrane</location>
        <topology evidence="1">Multi-pass membrane protein</topology>
    </subcellularLocation>
</comment>
<dbReference type="GO" id="GO:0005886">
    <property type="term" value="C:plasma membrane"/>
    <property type="evidence" value="ECO:0007669"/>
    <property type="project" value="UniProtKB-SubCell"/>
</dbReference>
<dbReference type="EMBL" id="QGNY01000006">
    <property type="protein sequence ID" value="PWS30625.1"/>
    <property type="molecule type" value="Genomic_DNA"/>
</dbReference>
<feature type="transmembrane region" description="Helical" evidence="7">
    <location>
        <begin position="12"/>
        <end position="32"/>
    </location>
</feature>
<evidence type="ECO:0000256" key="4">
    <source>
        <dbReference type="ARBA" id="ARBA00022692"/>
    </source>
</evidence>